<gene>
    <name evidence="14" type="ORF">DLM86_18465</name>
</gene>
<dbReference type="PROSITE" id="PS01124">
    <property type="entry name" value="HTH_ARAC_FAMILY_2"/>
    <property type="match status" value="1"/>
</dbReference>
<comment type="cofactor">
    <cofactor evidence="2">
        <name>Zn(2+)</name>
        <dbReference type="ChEBI" id="CHEBI:29105"/>
    </cofactor>
</comment>
<dbReference type="EMBL" id="QJVJ01000008">
    <property type="protein sequence ID" value="PYI52984.1"/>
    <property type="molecule type" value="Genomic_DNA"/>
</dbReference>
<dbReference type="Proteomes" id="UP000247476">
    <property type="component" value="Unassembled WGS sequence"/>
</dbReference>
<keyword evidence="7" id="KW-0378">Hydrolase</keyword>
<keyword evidence="11" id="KW-0804">Transcription</keyword>
<dbReference type="InterPro" id="IPR003265">
    <property type="entry name" value="HhH-GPD_domain"/>
</dbReference>
<evidence type="ECO:0000256" key="8">
    <source>
        <dbReference type="ARBA" id="ARBA00023015"/>
    </source>
</evidence>
<comment type="similarity">
    <text evidence="3">Belongs to the alkylbase DNA glycosidase AlkA family.</text>
</comment>
<evidence type="ECO:0000259" key="13">
    <source>
        <dbReference type="PROSITE" id="PS01124"/>
    </source>
</evidence>
<dbReference type="PANTHER" id="PTHR43003:SF12">
    <property type="entry name" value="DNA-3-METHYLADENINE GLYCOSYLASE"/>
    <property type="match status" value="1"/>
</dbReference>
<dbReference type="PROSITE" id="PS00516">
    <property type="entry name" value="ALKYLBASE_DNA_GLYCOS"/>
    <property type="match status" value="1"/>
</dbReference>
<dbReference type="GO" id="GO:0032131">
    <property type="term" value="F:alkylated DNA binding"/>
    <property type="evidence" value="ECO:0007669"/>
    <property type="project" value="TreeGrafter"/>
</dbReference>
<dbReference type="GO" id="GO:0008534">
    <property type="term" value="F:oxidized purine nucleobase lesion DNA N-glycosylase activity"/>
    <property type="evidence" value="ECO:0007669"/>
    <property type="project" value="InterPro"/>
</dbReference>
<dbReference type="GO" id="GO:0006289">
    <property type="term" value="P:nucleotide-excision repair"/>
    <property type="evidence" value="ECO:0007669"/>
    <property type="project" value="InterPro"/>
</dbReference>
<evidence type="ECO:0000256" key="3">
    <source>
        <dbReference type="ARBA" id="ARBA00010817"/>
    </source>
</evidence>
<dbReference type="SMART" id="SM01009">
    <property type="entry name" value="AlkA_N"/>
    <property type="match status" value="1"/>
</dbReference>
<evidence type="ECO:0000313" key="14">
    <source>
        <dbReference type="EMBL" id="PYI52984.1"/>
    </source>
</evidence>
<keyword evidence="6" id="KW-0227">DNA damage</keyword>
<dbReference type="InterPro" id="IPR004026">
    <property type="entry name" value="Ada_DNA_repair_Zn-bd"/>
</dbReference>
<dbReference type="SUPFAM" id="SSF48150">
    <property type="entry name" value="DNA-glycosylase"/>
    <property type="match status" value="1"/>
</dbReference>
<dbReference type="SUPFAM" id="SSF57884">
    <property type="entry name" value="Ada DNA repair protein, N-terminal domain (N-Ada 10)"/>
    <property type="match status" value="1"/>
</dbReference>
<keyword evidence="15" id="KW-1185">Reference proteome</keyword>
<evidence type="ECO:0000256" key="7">
    <source>
        <dbReference type="ARBA" id="ARBA00022801"/>
    </source>
</evidence>
<dbReference type="Pfam" id="PF12833">
    <property type="entry name" value="HTH_18"/>
    <property type="match status" value="1"/>
</dbReference>
<evidence type="ECO:0000256" key="10">
    <source>
        <dbReference type="ARBA" id="ARBA00023159"/>
    </source>
</evidence>
<dbReference type="InterPro" id="IPR009057">
    <property type="entry name" value="Homeodomain-like_sf"/>
</dbReference>
<proteinExistence type="inferred from homology"/>
<dbReference type="InterPro" id="IPR037046">
    <property type="entry name" value="AlkA_N_sf"/>
</dbReference>
<sequence length="739" mass="83593">MSSEWFYTTTSIDKFLVLYACFLYCGSFLHCRYAARLEDTRSPFPAPSACSRILRNDYGHVDQCRNITIRSATLSPEAIPAASRTCGSAVLVRRAQVPLRRFIVHAELEHETESRIAAQPRLKLRMKPRVLVLDHRYGLGHRTGAALKPEQHVDARLDFRRYALQMAQKGYEIRLVHDLDPLFSFKVGGSGDSARNRPCPYSQPMRIGRDRFMRNLRFRLPLSKTCSPIREPLFPSPPSGYTDKEEVTAMDPDLWNTILTRDRKYDGIYWLGIRTTGIYCRPSCRSRLPRIENVRVFASAEEARQAGFRACKRCKPDTPGHNGPDAELTARVNGLLASRPLDPPTLGELAAELNVSPFHLQRTFKRITGTSPSALAAKTRLDAAAKRLAETDDSVTQVAGEAGFRSASHFAAAFRKAFGTTPTAFRQAASDTIEIAAPEPFDYRQMLVYLARSPQECMYRVADDRIRLALAHEGAEEPLLLEVSASDAGRLLVRFLSDGDKLGPAPREAAVRHVREWFDLDTDLRPFYLMAETDPVLSRLVRDYRGLRIAGVPDLFEALCWAVIGQQITLSFAYTLKRRFVETFGRAVEHEGETYWLFPSPDTVAGLSVERLTALQFSRQKAAYVIEVARQIADGSLSKRALLALPDFAAAAERLTSIRGIGPWTAQYVLMRCLRDRSAFPAEDAGVHQAVRRLWKLDCKPSPRELRERFASWTPWRAYVTFYLWRSLQDDETPRRENP</sequence>
<dbReference type="GO" id="GO:0008270">
    <property type="term" value="F:zinc ion binding"/>
    <property type="evidence" value="ECO:0007669"/>
    <property type="project" value="InterPro"/>
</dbReference>
<dbReference type="Gene3D" id="1.10.10.60">
    <property type="entry name" value="Homeodomain-like"/>
    <property type="match status" value="2"/>
</dbReference>
<comment type="caution">
    <text evidence="14">The sequence shown here is derived from an EMBL/GenBank/DDBJ whole genome shotgun (WGS) entry which is preliminary data.</text>
</comment>
<dbReference type="Gene3D" id="3.40.10.10">
    <property type="entry name" value="DNA Methylphosphotriester Repair Domain"/>
    <property type="match status" value="1"/>
</dbReference>
<dbReference type="Gene3D" id="3.30.310.20">
    <property type="entry name" value="DNA-3-methyladenine glycosylase AlkA, N-terminal domain"/>
    <property type="match status" value="1"/>
</dbReference>
<dbReference type="GO" id="GO:0032993">
    <property type="term" value="C:protein-DNA complex"/>
    <property type="evidence" value="ECO:0007669"/>
    <property type="project" value="TreeGrafter"/>
</dbReference>
<dbReference type="Gene3D" id="1.10.1670.10">
    <property type="entry name" value="Helix-hairpin-Helix base-excision DNA repair enzymes (C-terminal)"/>
    <property type="match status" value="1"/>
</dbReference>
<dbReference type="GO" id="GO:0032259">
    <property type="term" value="P:methylation"/>
    <property type="evidence" value="ECO:0007669"/>
    <property type="project" value="UniProtKB-KW"/>
</dbReference>
<reference evidence="14 15" key="1">
    <citation type="submission" date="2018-05" db="EMBL/GenBank/DDBJ databases">
        <title>Paenibacillus flagellatus sp. nov., isolated from selenium mineral soil.</title>
        <authorList>
            <person name="Dai X."/>
        </authorList>
    </citation>
    <scope>NUCLEOTIDE SEQUENCE [LARGE SCALE GENOMIC DNA]</scope>
    <source>
        <strain evidence="14 15">DXL2</strain>
    </source>
</reference>
<evidence type="ECO:0000256" key="12">
    <source>
        <dbReference type="ARBA" id="ARBA00023204"/>
    </source>
</evidence>
<dbReference type="InterPro" id="IPR051912">
    <property type="entry name" value="Alkylbase_DNA_Glycosylase/TA"/>
</dbReference>
<dbReference type="SMART" id="SM00478">
    <property type="entry name" value="ENDO3c"/>
    <property type="match status" value="1"/>
</dbReference>
<comment type="catalytic activity">
    <reaction evidence="1">
        <text>Hydrolysis of alkylated DNA, releasing 3-methyladenine, 3-methylguanine, 7-methylguanine and 7-methyladenine.</text>
        <dbReference type="EC" id="3.2.2.21"/>
    </reaction>
</comment>
<keyword evidence="9" id="KW-0238">DNA-binding</keyword>
<dbReference type="GO" id="GO:0005737">
    <property type="term" value="C:cytoplasm"/>
    <property type="evidence" value="ECO:0007669"/>
    <property type="project" value="TreeGrafter"/>
</dbReference>
<dbReference type="CDD" id="cd00056">
    <property type="entry name" value="ENDO3c"/>
    <property type="match status" value="1"/>
</dbReference>
<keyword evidence="12" id="KW-0234">DNA repair</keyword>
<keyword evidence="5" id="KW-0489">Methyltransferase</keyword>
<keyword evidence="10" id="KW-0010">Activator</keyword>
<dbReference type="PRINTS" id="PR00032">
    <property type="entry name" value="HTHARAC"/>
</dbReference>
<evidence type="ECO:0000256" key="5">
    <source>
        <dbReference type="ARBA" id="ARBA00022603"/>
    </source>
</evidence>
<dbReference type="InterPro" id="IPR010316">
    <property type="entry name" value="AlkA_N"/>
</dbReference>
<evidence type="ECO:0000256" key="9">
    <source>
        <dbReference type="ARBA" id="ARBA00023125"/>
    </source>
</evidence>
<dbReference type="GO" id="GO:0043916">
    <property type="term" value="F:DNA-7-methylguanine glycosylase activity"/>
    <property type="evidence" value="ECO:0007669"/>
    <property type="project" value="TreeGrafter"/>
</dbReference>
<dbReference type="GO" id="GO:0003700">
    <property type="term" value="F:DNA-binding transcription factor activity"/>
    <property type="evidence" value="ECO:0007669"/>
    <property type="project" value="InterPro"/>
</dbReference>
<dbReference type="InterPro" id="IPR012904">
    <property type="entry name" value="OGG_N"/>
</dbReference>
<evidence type="ECO:0000256" key="11">
    <source>
        <dbReference type="ARBA" id="ARBA00023163"/>
    </source>
</evidence>
<dbReference type="EC" id="3.2.2.21" evidence="4"/>
<dbReference type="Pfam" id="PF00730">
    <property type="entry name" value="HhH-GPD"/>
    <property type="match status" value="1"/>
</dbReference>
<dbReference type="Pfam" id="PF07934">
    <property type="entry name" value="OGG_N"/>
    <property type="match status" value="1"/>
</dbReference>
<dbReference type="SMART" id="SM00342">
    <property type="entry name" value="HTH_ARAC"/>
    <property type="match status" value="1"/>
</dbReference>
<accession>A0A2V5K501</accession>
<feature type="domain" description="HTH araC/xylS-type" evidence="13">
    <location>
        <begin position="330"/>
        <end position="428"/>
    </location>
</feature>
<dbReference type="InterPro" id="IPR035451">
    <property type="entry name" value="Ada-like_dom_sf"/>
</dbReference>
<keyword evidence="8" id="KW-0805">Transcription regulation</keyword>
<protein>
    <recommendedName>
        <fullName evidence="4">DNA-3-methyladenine glycosylase II</fullName>
        <ecNumber evidence="4">3.2.2.21</ecNumber>
    </recommendedName>
</protein>
<dbReference type="GO" id="GO:0043565">
    <property type="term" value="F:sequence-specific DNA binding"/>
    <property type="evidence" value="ECO:0007669"/>
    <property type="project" value="InterPro"/>
</dbReference>
<dbReference type="Pfam" id="PF02805">
    <property type="entry name" value="Ada_Zn_binding"/>
    <property type="match status" value="1"/>
</dbReference>
<dbReference type="GO" id="GO:0008725">
    <property type="term" value="F:DNA-3-methyladenine glycosylase activity"/>
    <property type="evidence" value="ECO:0007669"/>
    <property type="project" value="TreeGrafter"/>
</dbReference>
<dbReference type="InterPro" id="IPR018060">
    <property type="entry name" value="HTH_AraC"/>
</dbReference>
<keyword evidence="5" id="KW-0808">Transferase</keyword>
<dbReference type="AlphaFoldDB" id="A0A2V5K501"/>
<dbReference type="GO" id="GO:0008168">
    <property type="term" value="F:methyltransferase activity"/>
    <property type="evidence" value="ECO:0007669"/>
    <property type="project" value="UniProtKB-KW"/>
</dbReference>
<dbReference type="SUPFAM" id="SSF46689">
    <property type="entry name" value="Homeodomain-like"/>
    <property type="match status" value="2"/>
</dbReference>
<dbReference type="InterPro" id="IPR011257">
    <property type="entry name" value="DNA_glycosylase"/>
</dbReference>
<dbReference type="InterPro" id="IPR020449">
    <property type="entry name" value="Tscrpt_reg_AraC-type_HTH"/>
</dbReference>
<dbReference type="FunFam" id="1.10.340.30:FF:000004">
    <property type="entry name" value="DNA-3-methyladenine glycosylase II"/>
    <property type="match status" value="1"/>
</dbReference>
<evidence type="ECO:0000256" key="6">
    <source>
        <dbReference type="ARBA" id="ARBA00022763"/>
    </source>
</evidence>
<dbReference type="GO" id="GO:0006307">
    <property type="term" value="P:DNA alkylation repair"/>
    <property type="evidence" value="ECO:0007669"/>
    <property type="project" value="TreeGrafter"/>
</dbReference>
<dbReference type="InterPro" id="IPR023170">
    <property type="entry name" value="HhH_base_excis_C"/>
</dbReference>
<dbReference type="PANTHER" id="PTHR43003">
    <property type="entry name" value="DNA-3-METHYLADENINE GLYCOSYLASE"/>
    <property type="match status" value="1"/>
</dbReference>
<name>A0A2V5K501_9BACL</name>
<dbReference type="InterPro" id="IPR000035">
    <property type="entry name" value="Alkylbase_DNA_glycsylse_CS"/>
</dbReference>
<evidence type="ECO:0000256" key="2">
    <source>
        <dbReference type="ARBA" id="ARBA00001947"/>
    </source>
</evidence>
<organism evidence="14 15">
    <name type="scientific">Paenibacillus flagellatus</name>
    <dbReference type="NCBI Taxonomy" id="2211139"/>
    <lineage>
        <taxon>Bacteria</taxon>
        <taxon>Bacillati</taxon>
        <taxon>Bacillota</taxon>
        <taxon>Bacilli</taxon>
        <taxon>Bacillales</taxon>
        <taxon>Paenibacillaceae</taxon>
        <taxon>Paenibacillus</taxon>
    </lineage>
</organism>
<evidence type="ECO:0000256" key="4">
    <source>
        <dbReference type="ARBA" id="ARBA00012000"/>
    </source>
</evidence>
<evidence type="ECO:0000313" key="15">
    <source>
        <dbReference type="Proteomes" id="UP000247476"/>
    </source>
</evidence>
<dbReference type="GO" id="GO:0006285">
    <property type="term" value="P:base-excision repair, AP site formation"/>
    <property type="evidence" value="ECO:0007669"/>
    <property type="project" value="TreeGrafter"/>
</dbReference>
<evidence type="ECO:0000256" key="1">
    <source>
        <dbReference type="ARBA" id="ARBA00000086"/>
    </source>
</evidence>
<dbReference type="Gene3D" id="1.10.340.30">
    <property type="entry name" value="Hypothetical protein, domain 2"/>
    <property type="match status" value="1"/>
</dbReference>